<gene>
    <name evidence="2" type="ORF">ACFFJC_08000</name>
</gene>
<keyword evidence="1" id="KW-0732">Signal</keyword>
<dbReference type="PANTHER" id="PTHR37953">
    <property type="entry name" value="UPF0127 PROTEIN MJ1496"/>
    <property type="match status" value="1"/>
</dbReference>
<feature type="chain" id="PRO_5047459482" evidence="1">
    <location>
        <begin position="22"/>
        <end position="168"/>
    </location>
</feature>
<dbReference type="InterPro" id="IPR003795">
    <property type="entry name" value="DUF192"/>
</dbReference>
<sequence length="168" mass="17729">MRFTRSSSRATLAAAFLLAFAACSQGGADATAKPSAASQRAVHPESGLPVVPLTVQSAKGAHRFRVEVAATTEQQAKGLMFRTQMGADEGMIFPNDPPRRAAFWMRNTVIPLDIIFIGPDRRILNIAANAVPYDETPLPSAGLAAGVLELNGGRAAELGIKAGDKVSW</sequence>
<dbReference type="Proteomes" id="UP001589798">
    <property type="component" value="Unassembled WGS sequence"/>
</dbReference>
<evidence type="ECO:0000313" key="3">
    <source>
        <dbReference type="Proteomes" id="UP001589798"/>
    </source>
</evidence>
<dbReference type="Gene3D" id="2.60.120.1140">
    <property type="entry name" value="Protein of unknown function DUF192"/>
    <property type="match status" value="1"/>
</dbReference>
<organism evidence="2 3">
    <name type="scientific">Novosphingobium soli</name>
    <dbReference type="NCBI Taxonomy" id="574956"/>
    <lineage>
        <taxon>Bacteria</taxon>
        <taxon>Pseudomonadati</taxon>
        <taxon>Pseudomonadota</taxon>
        <taxon>Alphaproteobacteria</taxon>
        <taxon>Sphingomonadales</taxon>
        <taxon>Sphingomonadaceae</taxon>
        <taxon>Novosphingobium</taxon>
    </lineage>
</organism>
<name>A0ABV6CXH0_9SPHN</name>
<protein>
    <submittedName>
        <fullName evidence="2">DUF192 domain-containing protein</fullName>
    </submittedName>
</protein>
<proteinExistence type="predicted"/>
<evidence type="ECO:0000256" key="1">
    <source>
        <dbReference type="SAM" id="SignalP"/>
    </source>
</evidence>
<dbReference type="Pfam" id="PF02643">
    <property type="entry name" value="DUF192"/>
    <property type="match status" value="1"/>
</dbReference>
<feature type="signal peptide" evidence="1">
    <location>
        <begin position="1"/>
        <end position="21"/>
    </location>
</feature>
<keyword evidence="3" id="KW-1185">Reference proteome</keyword>
<accession>A0ABV6CXH0</accession>
<dbReference type="PROSITE" id="PS51257">
    <property type="entry name" value="PROKAR_LIPOPROTEIN"/>
    <property type="match status" value="1"/>
</dbReference>
<dbReference type="EMBL" id="JBHLWK010000010">
    <property type="protein sequence ID" value="MFC0204218.1"/>
    <property type="molecule type" value="Genomic_DNA"/>
</dbReference>
<dbReference type="InterPro" id="IPR038695">
    <property type="entry name" value="Saro_0823-like_sf"/>
</dbReference>
<reference evidence="2 3" key="1">
    <citation type="submission" date="2024-09" db="EMBL/GenBank/DDBJ databases">
        <authorList>
            <person name="Sun Q."/>
            <person name="Mori K."/>
        </authorList>
    </citation>
    <scope>NUCLEOTIDE SEQUENCE [LARGE SCALE GENOMIC DNA]</scope>
    <source>
        <strain evidence="2 3">CCM 7706</strain>
    </source>
</reference>
<dbReference type="RefSeq" id="WP_379486972.1">
    <property type="nucleotide sequence ID" value="NZ_JBHLWK010000010.1"/>
</dbReference>
<evidence type="ECO:0000313" key="2">
    <source>
        <dbReference type="EMBL" id="MFC0204218.1"/>
    </source>
</evidence>
<dbReference type="PANTHER" id="PTHR37953:SF1">
    <property type="entry name" value="UPF0127 PROTEIN MJ1496"/>
    <property type="match status" value="1"/>
</dbReference>
<comment type="caution">
    <text evidence="2">The sequence shown here is derived from an EMBL/GenBank/DDBJ whole genome shotgun (WGS) entry which is preliminary data.</text>
</comment>